<dbReference type="PANTHER" id="PTHR13533:SF1">
    <property type="entry name" value="N-ACETYLNEURAMINATE 9-O-ACETYLTRANSFERASE"/>
    <property type="match status" value="1"/>
</dbReference>
<feature type="transmembrane region" description="Helical" evidence="9">
    <location>
        <begin position="214"/>
        <end position="232"/>
    </location>
</feature>
<evidence type="ECO:0000256" key="8">
    <source>
        <dbReference type="SAM" id="MobiDB-lite"/>
    </source>
</evidence>
<keyword evidence="12" id="KW-1185">Reference proteome</keyword>
<keyword evidence="5 9" id="KW-1133">Transmembrane helix</keyword>
<evidence type="ECO:0000256" key="6">
    <source>
        <dbReference type="ARBA" id="ARBA00023136"/>
    </source>
</evidence>
<feature type="transmembrane region" description="Helical" evidence="9">
    <location>
        <begin position="131"/>
        <end position="150"/>
    </location>
</feature>
<evidence type="ECO:0000256" key="1">
    <source>
        <dbReference type="ARBA" id="ARBA00004141"/>
    </source>
</evidence>
<dbReference type="RefSeq" id="XP_014155184.1">
    <property type="nucleotide sequence ID" value="XM_014299709.1"/>
</dbReference>
<dbReference type="GO" id="GO:0005794">
    <property type="term" value="C:Golgi apparatus"/>
    <property type="evidence" value="ECO:0007669"/>
    <property type="project" value="TreeGrafter"/>
</dbReference>
<dbReference type="GO" id="GO:0016020">
    <property type="term" value="C:membrane"/>
    <property type="evidence" value="ECO:0007669"/>
    <property type="project" value="UniProtKB-SubCell"/>
</dbReference>
<dbReference type="EMBL" id="KQ242050">
    <property type="protein sequence ID" value="KNC81282.1"/>
    <property type="molecule type" value="Genomic_DNA"/>
</dbReference>
<evidence type="ECO:0000256" key="3">
    <source>
        <dbReference type="ARBA" id="ARBA00022679"/>
    </source>
</evidence>
<feature type="transmembrane region" description="Helical" evidence="9">
    <location>
        <begin position="162"/>
        <end position="180"/>
    </location>
</feature>
<feature type="domain" description="Cas1p 10 TM acyl transferase" evidence="10">
    <location>
        <begin position="29"/>
        <end position="431"/>
    </location>
</feature>
<comment type="similarity">
    <text evidence="2">Belongs to the PC-esterase family. CASD1 subfamily.</text>
</comment>
<feature type="transmembrane region" description="Helical" evidence="9">
    <location>
        <begin position="35"/>
        <end position="55"/>
    </location>
</feature>
<keyword evidence="7" id="KW-0325">Glycoprotein</keyword>
<feature type="transmembrane region" description="Helical" evidence="9">
    <location>
        <begin position="67"/>
        <end position="91"/>
    </location>
</feature>
<name>A0A0L0FWT0_9EUKA</name>
<reference evidence="11 12" key="1">
    <citation type="submission" date="2011-02" db="EMBL/GenBank/DDBJ databases">
        <title>The Genome Sequence of Sphaeroforma arctica JP610.</title>
        <authorList>
            <consortium name="The Broad Institute Genome Sequencing Platform"/>
            <person name="Russ C."/>
            <person name="Cuomo C."/>
            <person name="Young S.K."/>
            <person name="Zeng Q."/>
            <person name="Gargeya S."/>
            <person name="Alvarado L."/>
            <person name="Berlin A."/>
            <person name="Chapman S.B."/>
            <person name="Chen Z."/>
            <person name="Freedman E."/>
            <person name="Gellesch M."/>
            <person name="Goldberg J."/>
            <person name="Griggs A."/>
            <person name="Gujja S."/>
            <person name="Heilman E."/>
            <person name="Heiman D."/>
            <person name="Howarth C."/>
            <person name="Mehta T."/>
            <person name="Neiman D."/>
            <person name="Pearson M."/>
            <person name="Roberts A."/>
            <person name="Saif S."/>
            <person name="Shea T."/>
            <person name="Shenoy N."/>
            <person name="Sisk P."/>
            <person name="Stolte C."/>
            <person name="Sykes S."/>
            <person name="White J."/>
            <person name="Yandava C."/>
            <person name="Burger G."/>
            <person name="Gray M.W."/>
            <person name="Holland P.W.H."/>
            <person name="King N."/>
            <person name="Lang F.B.F."/>
            <person name="Roger A.J."/>
            <person name="Ruiz-Trillo I."/>
            <person name="Haas B."/>
            <person name="Nusbaum C."/>
            <person name="Birren B."/>
        </authorList>
    </citation>
    <scope>NUCLEOTIDE SEQUENCE [LARGE SCALE GENOMIC DNA]</scope>
    <source>
        <strain evidence="11 12">JP610</strain>
    </source>
</reference>
<evidence type="ECO:0000256" key="7">
    <source>
        <dbReference type="ARBA" id="ARBA00023180"/>
    </source>
</evidence>
<dbReference type="eggNOG" id="KOG1699">
    <property type="taxonomic scope" value="Eukaryota"/>
</dbReference>
<dbReference type="OrthoDB" id="1932925at2759"/>
<protein>
    <recommendedName>
        <fullName evidence="10">Cas1p 10 TM acyl transferase domain-containing protein</fullName>
    </recommendedName>
</protein>
<organism evidence="11 12">
    <name type="scientific">Sphaeroforma arctica JP610</name>
    <dbReference type="NCBI Taxonomy" id="667725"/>
    <lineage>
        <taxon>Eukaryota</taxon>
        <taxon>Ichthyosporea</taxon>
        <taxon>Ichthyophonida</taxon>
        <taxon>Sphaeroforma</taxon>
    </lineage>
</organism>
<keyword evidence="3" id="KW-0808">Transferase</keyword>
<dbReference type="Pfam" id="PF07779">
    <property type="entry name" value="Cas1_AcylT"/>
    <property type="match status" value="1"/>
</dbReference>
<comment type="subcellular location">
    <subcellularLocation>
        <location evidence="1">Membrane</location>
        <topology evidence="1">Multi-pass membrane protein</topology>
    </subcellularLocation>
</comment>
<accession>A0A0L0FWT0</accession>
<feature type="transmembrane region" description="Helical" evidence="9">
    <location>
        <begin position="427"/>
        <end position="448"/>
    </location>
</feature>
<sequence>MELVEVTSEDMLGEDESTPVKPKNSVPNILNMDKLQPATEAMSLFGFIMFFIYLMDYKKVVASGERIYFKDTFIFINFLILIVAMAFTVIVDPKQTNVLLSRDQTEEWKGIMQMIFVLYHYYNAGVDVYNLIRILIAGYVWMTGFGNFMYFYHRKDYSGLRLMKMLFRLNFLVFFFCWALDTEYMLYYICPMHTFYFLMTFGVLFVLKGKNDSNAVIWIKFAATFVLLFFLYDVKDIGESIFALAYPIISYEGTLHEWMFRSGLDHYAPLIGMIVAYNHKRLTNFLPVAGEEKSVKSIAIVGVCLVSIYIWYNNVYLLPKMEYNVIHPYTSWIPLMAYVALRNLTPWLRERHMELFAWCGRITLETYLCQFHIWLQYNAKRLIVWIPGYPLMNFVIATAIYVFLSHTLFRITNVLSDFLFPNDMKQVVTHLVVFAALSFVSFMTVVAFHTLL</sequence>
<evidence type="ECO:0000256" key="5">
    <source>
        <dbReference type="ARBA" id="ARBA00022989"/>
    </source>
</evidence>
<evidence type="ECO:0000313" key="11">
    <source>
        <dbReference type="EMBL" id="KNC81282.1"/>
    </source>
</evidence>
<dbReference type="GO" id="GO:0016407">
    <property type="term" value="F:acetyltransferase activity"/>
    <property type="evidence" value="ECO:0007669"/>
    <property type="project" value="TreeGrafter"/>
</dbReference>
<keyword evidence="6 9" id="KW-0472">Membrane</keyword>
<proteinExistence type="inferred from homology"/>
<keyword evidence="4 9" id="KW-0812">Transmembrane</keyword>
<evidence type="ECO:0000313" key="12">
    <source>
        <dbReference type="Proteomes" id="UP000054560"/>
    </source>
</evidence>
<feature type="transmembrane region" description="Helical" evidence="9">
    <location>
        <begin position="382"/>
        <end position="404"/>
    </location>
</feature>
<gene>
    <name evidence="11" type="ORF">SARC_06393</name>
</gene>
<dbReference type="InterPro" id="IPR012419">
    <property type="entry name" value="Cas1_AcylTrans_dom"/>
</dbReference>
<feature type="compositionally biased region" description="Acidic residues" evidence="8">
    <location>
        <begin position="7"/>
        <end position="17"/>
    </location>
</feature>
<evidence type="ECO:0000256" key="9">
    <source>
        <dbReference type="SAM" id="Phobius"/>
    </source>
</evidence>
<dbReference type="GeneID" id="25906897"/>
<feature type="transmembrane region" description="Helical" evidence="9">
    <location>
        <begin position="298"/>
        <end position="317"/>
    </location>
</feature>
<dbReference type="AlphaFoldDB" id="A0A0L0FWT0"/>
<evidence type="ECO:0000256" key="2">
    <source>
        <dbReference type="ARBA" id="ARBA00010666"/>
    </source>
</evidence>
<evidence type="ECO:0000259" key="10">
    <source>
        <dbReference type="Pfam" id="PF07779"/>
    </source>
</evidence>
<dbReference type="GO" id="GO:0005975">
    <property type="term" value="P:carbohydrate metabolic process"/>
    <property type="evidence" value="ECO:0007669"/>
    <property type="project" value="UniProtKB-ARBA"/>
</dbReference>
<dbReference type="Proteomes" id="UP000054560">
    <property type="component" value="Unassembled WGS sequence"/>
</dbReference>
<evidence type="ECO:0000256" key="4">
    <source>
        <dbReference type="ARBA" id="ARBA00022692"/>
    </source>
</evidence>
<feature type="transmembrane region" description="Helical" evidence="9">
    <location>
        <begin position="186"/>
        <end position="207"/>
    </location>
</feature>
<feature type="region of interest" description="Disordered" evidence="8">
    <location>
        <begin position="1"/>
        <end position="23"/>
    </location>
</feature>
<dbReference type="PANTHER" id="PTHR13533">
    <property type="entry name" value="N-ACETYLNEURAMINATE 9-O-ACETYLTRANSFERASE"/>
    <property type="match status" value="1"/>
</dbReference>